<evidence type="ECO:0000313" key="1">
    <source>
        <dbReference type="EMBL" id="EWS81106.1"/>
    </source>
</evidence>
<dbReference type="PATRIC" id="fig|396014.3.peg.1975"/>
<dbReference type="HOGENOM" id="CLU_2033612_0_0_11"/>
<reference evidence="1 2" key="1">
    <citation type="submission" date="2014-02" db="EMBL/GenBank/DDBJ databases">
        <title>Genome sequence of Brachybacterium phenoliresistens strain W13A50.</title>
        <authorList>
            <person name="Wang X."/>
        </authorList>
    </citation>
    <scope>NUCLEOTIDE SEQUENCE [LARGE SCALE GENOMIC DNA]</scope>
    <source>
        <strain evidence="1 2">W13A50</strain>
    </source>
</reference>
<organism evidence="1 2">
    <name type="scientific">Brachybacterium phenoliresistens</name>
    <dbReference type="NCBI Taxonomy" id="396014"/>
    <lineage>
        <taxon>Bacteria</taxon>
        <taxon>Bacillati</taxon>
        <taxon>Actinomycetota</taxon>
        <taxon>Actinomycetes</taxon>
        <taxon>Micrococcales</taxon>
        <taxon>Dermabacteraceae</taxon>
        <taxon>Brachybacterium</taxon>
    </lineage>
</organism>
<dbReference type="OrthoDB" id="4793592at2"/>
<evidence type="ECO:0008006" key="3">
    <source>
        <dbReference type="Google" id="ProtNLM"/>
    </source>
</evidence>
<proteinExistence type="predicted"/>
<dbReference type="EMBL" id="JDYK01000009">
    <property type="protein sequence ID" value="EWS81106.1"/>
    <property type="molecule type" value="Genomic_DNA"/>
</dbReference>
<dbReference type="eggNOG" id="ENOG5031DYY">
    <property type="taxonomic scope" value="Bacteria"/>
</dbReference>
<evidence type="ECO:0000313" key="2">
    <source>
        <dbReference type="Proteomes" id="UP000023067"/>
    </source>
</evidence>
<protein>
    <recommendedName>
        <fullName evidence="3">DUF4235 domain-containing protein</fullName>
    </recommendedName>
</protein>
<sequence>MANPLVKIAVTGAGIAAGVIGNKLITRGWDAAFGEDAPTAKALKASAKATKAARKEAKKAGLSKAEILDIRDPQQDQPVWKGLLWILISGVAIKALQELAKKGARSGAERLTSRRPRANRG</sequence>
<accession>Z9JTI5</accession>
<gene>
    <name evidence="1" type="ORF">BF93_18200</name>
</gene>
<dbReference type="RefSeq" id="WP_038372360.1">
    <property type="nucleotide sequence ID" value="NZ_BAAAOW010000002.1"/>
</dbReference>
<name>Z9JTI5_9MICO</name>
<dbReference type="InterPro" id="IPR025329">
    <property type="entry name" value="DUF4235"/>
</dbReference>
<keyword evidence="2" id="KW-1185">Reference proteome</keyword>
<dbReference type="Proteomes" id="UP000023067">
    <property type="component" value="Unassembled WGS sequence"/>
</dbReference>
<comment type="caution">
    <text evidence="1">The sequence shown here is derived from an EMBL/GenBank/DDBJ whole genome shotgun (WGS) entry which is preliminary data.</text>
</comment>
<dbReference type="Pfam" id="PF14019">
    <property type="entry name" value="DUF4235"/>
    <property type="match status" value="1"/>
</dbReference>
<dbReference type="AlphaFoldDB" id="Z9JTI5"/>
<dbReference type="STRING" id="396014.BF93_18200"/>